<sequence>MPFSDQSLRTTLGASCANETRTLSCRNMACAINERIHCRLFNKKLLGFLQSPQAMRATIDNVAQFTFTFETHEWRVPKRGETSHLWKVRSSAGCPSEAQVSSRSLTGANILQSLPLALLNYVYNYLYAKQQE</sequence>
<protein>
    <submittedName>
        <fullName evidence="1">Uncharacterized protein</fullName>
    </submittedName>
</protein>
<comment type="caution">
    <text evidence="1">The sequence shown here is derived from an EMBL/GenBank/DDBJ whole genome shotgun (WGS) entry which is preliminary data.</text>
</comment>
<gene>
    <name evidence="1" type="ORF">L596_003885</name>
</gene>
<organism evidence="1 2">
    <name type="scientific">Steinernema carpocapsae</name>
    <name type="common">Entomopathogenic nematode</name>
    <dbReference type="NCBI Taxonomy" id="34508"/>
    <lineage>
        <taxon>Eukaryota</taxon>
        <taxon>Metazoa</taxon>
        <taxon>Ecdysozoa</taxon>
        <taxon>Nematoda</taxon>
        <taxon>Chromadorea</taxon>
        <taxon>Rhabditida</taxon>
        <taxon>Tylenchina</taxon>
        <taxon>Panagrolaimomorpha</taxon>
        <taxon>Strongyloidoidea</taxon>
        <taxon>Steinernematidae</taxon>
        <taxon>Steinernema</taxon>
    </lineage>
</organism>
<dbReference type="Proteomes" id="UP000298663">
    <property type="component" value="Unassembled WGS sequence"/>
</dbReference>
<evidence type="ECO:0000313" key="1">
    <source>
        <dbReference type="EMBL" id="TMS36804.1"/>
    </source>
</evidence>
<dbReference type="EMBL" id="AZBU02000001">
    <property type="protein sequence ID" value="TMS36804.1"/>
    <property type="molecule type" value="Genomic_DNA"/>
</dbReference>
<reference evidence="1 2" key="1">
    <citation type="journal article" date="2015" name="Genome Biol.">
        <title>Comparative genomics of Steinernema reveals deeply conserved gene regulatory networks.</title>
        <authorList>
            <person name="Dillman A.R."/>
            <person name="Macchietto M."/>
            <person name="Porter C.F."/>
            <person name="Rogers A."/>
            <person name="Williams B."/>
            <person name="Antoshechkin I."/>
            <person name="Lee M.M."/>
            <person name="Goodwin Z."/>
            <person name="Lu X."/>
            <person name="Lewis E.E."/>
            <person name="Goodrich-Blair H."/>
            <person name="Stock S.P."/>
            <person name="Adams B.J."/>
            <person name="Sternberg P.W."/>
            <person name="Mortazavi A."/>
        </authorList>
    </citation>
    <scope>NUCLEOTIDE SEQUENCE [LARGE SCALE GENOMIC DNA]</scope>
    <source>
        <strain evidence="1 2">ALL</strain>
    </source>
</reference>
<evidence type="ECO:0000313" key="2">
    <source>
        <dbReference type="Proteomes" id="UP000298663"/>
    </source>
</evidence>
<dbReference type="AlphaFoldDB" id="A0A4U8UV17"/>
<proteinExistence type="predicted"/>
<reference evidence="1 2" key="2">
    <citation type="journal article" date="2019" name="G3 (Bethesda)">
        <title>Hybrid Assembly of the Genome of the Entomopathogenic Nematode Steinernema carpocapsae Identifies the X-Chromosome.</title>
        <authorList>
            <person name="Serra L."/>
            <person name="Macchietto M."/>
            <person name="Macias-Munoz A."/>
            <person name="McGill C.J."/>
            <person name="Rodriguez I.M."/>
            <person name="Rodriguez B."/>
            <person name="Murad R."/>
            <person name="Mortazavi A."/>
        </authorList>
    </citation>
    <scope>NUCLEOTIDE SEQUENCE [LARGE SCALE GENOMIC DNA]</scope>
    <source>
        <strain evidence="1 2">ALL</strain>
    </source>
</reference>
<name>A0A4U8UV17_STECR</name>
<accession>A0A4U8UV17</accession>
<keyword evidence="2" id="KW-1185">Reference proteome</keyword>